<protein>
    <recommendedName>
        <fullName evidence="5">CAIB/BAIF family enzyme</fullName>
    </recommendedName>
</protein>
<evidence type="ECO:0000256" key="1">
    <source>
        <dbReference type="ARBA" id="ARBA00008383"/>
    </source>
</evidence>
<dbReference type="EMBL" id="JABEXW010000533">
    <property type="protein sequence ID" value="KAF4962603.1"/>
    <property type="molecule type" value="Genomic_DNA"/>
</dbReference>
<dbReference type="SUPFAM" id="SSF89796">
    <property type="entry name" value="CoA-transferase family III (CaiB/BaiF)"/>
    <property type="match status" value="2"/>
</dbReference>
<dbReference type="AlphaFoldDB" id="A0A8H4TRB9"/>
<dbReference type="Proteomes" id="UP000622797">
    <property type="component" value="Unassembled WGS sequence"/>
</dbReference>
<reference evidence="3" key="2">
    <citation type="submission" date="2020-05" db="EMBL/GenBank/DDBJ databases">
        <authorList>
            <person name="Kim H.-S."/>
            <person name="Proctor R.H."/>
            <person name="Brown D.W."/>
        </authorList>
    </citation>
    <scope>NUCLEOTIDE SEQUENCE</scope>
    <source>
        <strain evidence="3">NRRL 20472</strain>
    </source>
</reference>
<dbReference type="PANTHER" id="PTHR48229">
    <property type="entry name" value="CAIB/BAIF FAMILY ENZYME (AFU_ORTHOLOGUE AFUA_1G05360)-RELATED"/>
    <property type="match status" value="1"/>
</dbReference>
<proteinExistence type="inferred from homology"/>
<keyword evidence="4" id="KW-1185">Reference proteome</keyword>
<accession>A0A8H4TRB9</accession>
<comment type="caution">
    <text evidence="3">The sequence shown here is derived from an EMBL/GenBank/DDBJ whole genome shotgun (WGS) entry which is preliminary data.</text>
</comment>
<reference evidence="3" key="1">
    <citation type="journal article" date="2020" name="BMC Genomics">
        <title>Correction to: Identification and distribution of gene clusters required for synthesis of sphingolipid metabolism inhibitors in diverse species of the filamentous fungus Fusarium.</title>
        <authorList>
            <person name="Kim H.S."/>
            <person name="Lohmar J.M."/>
            <person name="Busman M."/>
            <person name="Brown D.W."/>
            <person name="Naumann T.A."/>
            <person name="Divon H.H."/>
            <person name="Lysoe E."/>
            <person name="Uhlig S."/>
            <person name="Proctor R.H."/>
        </authorList>
    </citation>
    <scope>NUCLEOTIDE SEQUENCE</scope>
    <source>
        <strain evidence="3">NRRL 20472</strain>
    </source>
</reference>
<dbReference type="Gene3D" id="3.40.50.10540">
    <property type="entry name" value="Crotonobetainyl-coa:carnitine coa-transferase, domain 1"/>
    <property type="match status" value="1"/>
</dbReference>
<sequence length="590" mass="65147">MGSIKHQDYSSIEESKRIFDFLCGQFDETAFPSAIKDLKSSVKFTSSRDAPYFPIPFKETETSAALKAVEGAVACLLADLVDGEPRKRKINVDLEKTTAFLCQAYMAKVGGLGKLDPGVKALLKGKFKLISYNCSQSNSYRRMSANLYETKVPGEYYHIHGSLEASTTLKMIGLEPFRPDLQSHESIVDAIEPAVRKFSTKELEALNATNRQAGVPAFKHEGFLKTEHVSLSVPQQVAQKDKAHSIIQGKTNIALPPWSVENLESETPKCPLPSSSGQQSTRILSGVKVLELCRIIAGPIVTRILGEYGADVLKITSPHLSDVPFFQVDGNMGKHAAELDLKTPEGRVEFERLLAEADVVVDGYRPGALEKLGYGATALTRMAKERGKGFVYVNENCFGYQGEWAGRPGWQQIADCVSGIAWEQGRFMGLSEPMVPPFPISDYGTGCIGAITALLGLYHRATQGGSWHGKASLLHYDLLLFKVGQYPEEVKEMLRKNIGPDFLALRHAHSVDQISGTALLRMRNVYPDLFTGDKYVEKWYSNAYKAEVEAVPPVVDIEGVDVGFRRASRPNGADQPTWDFEDELDRKLSK</sequence>
<feature type="region of interest" description="Disordered" evidence="2">
    <location>
        <begin position="566"/>
        <end position="590"/>
    </location>
</feature>
<dbReference type="InterPro" id="IPR052985">
    <property type="entry name" value="CoA-trans_III_biosynth/detox"/>
</dbReference>
<evidence type="ECO:0000313" key="4">
    <source>
        <dbReference type="Proteomes" id="UP000622797"/>
    </source>
</evidence>
<gene>
    <name evidence="3" type="ORF">FSARC_9381</name>
</gene>
<name>A0A8H4TRB9_9HYPO</name>
<dbReference type="OrthoDB" id="2308815at2759"/>
<dbReference type="GO" id="GO:0003824">
    <property type="term" value="F:catalytic activity"/>
    <property type="evidence" value="ECO:0007669"/>
    <property type="project" value="InterPro"/>
</dbReference>
<dbReference type="PANTHER" id="PTHR48229:SF1">
    <property type="entry name" value="ALPHA METHYLACYL-COA RACEMASE-RELATED"/>
    <property type="match status" value="1"/>
</dbReference>
<evidence type="ECO:0000313" key="3">
    <source>
        <dbReference type="EMBL" id="KAF4962603.1"/>
    </source>
</evidence>
<comment type="similarity">
    <text evidence="1">Belongs to the CoA-transferase III family.</text>
</comment>
<dbReference type="Pfam" id="PF02515">
    <property type="entry name" value="CoA_transf_3"/>
    <property type="match status" value="1"/>
</dbReference>
<evidence type="ECO:0008006" key="5">
    <source>
        <dbReference type="Google" id="ProtNLM"/>
    </source>
</evidence>
<dbReference type="InterPro" id="IPR003673">
    <property type="entry name" value="CoA-Trfase_fam_III"/>
</dbReference>
<organism evidence="3 4">
    <name type="scientific">Fusarium sarcochroum</name>
    <dbReference type="NCBI Taxonomy" id="1208366"/>
    <lineage>
        <taxon>Eukaryota</taxon>
        <taxon>Fungi</taxon>
        <taxon>Dikarya</taxon>
        <taxon>Ascomycota</taxon>
        <taxon>Pezizomycotina</taxon>
        <taxon>Sordariomycetes</taxon>
        <taxon>Hypocreomycetidae</taxon>
        <taxon>Hypocreales</taxon>
        <taxon>Nectriaceae</taxon>
        <taxon>Fusarium</taxon>
        <taxon>Fusarium lateritium species complex</taxon>
    </lineage>
</organism>
<evidence type="ECO:0000256" key="2">
    <source>
        <dbReference type="SAM" id="MobiDB-lite"/>
    </source>
</evidence>
<dbReference type="InterPro" id="IPR023606">
    <property type="entry name" value="CoA-Trfase_III_dom_1_sf"/>
</dbReference>